<gene>
    <name evidence="1" type="ORF">OH76DRAFT_829207</name>
</gene>
<dbReference type="Gene3D" id="2.80.10.50">
    <property type="match status" value="1"/>
</dbReference>
<dbReference type="OrthoDB" id="5383818at2759"/>
<name>A0A371CGP5_9APHY</name>
<protein>
    <submittedName>
        <fullName evidence="1">Uncharacterized protein</fullName>
    </submittedName>
</protein>
<feature type="non-terminal residue" evidence="1">
    <location>
        <position position="1"/>
    </location>
</feature>
<dbReference type="EMBL" id="KZ857848">
    <property type="protein sequence ID" value="RDX39459.1"/>
    <property type="molecule type" value="Genomic_DNA"/>
</dbReference>
<evidence type="ECO:0000313" key="2">
    <source>
        <dbReference type="Proteomes" id="UP000256964"/>
    </source>
</evidence>
<evidence type="ECO:0000313" key="1">
    <source>
        <dbReference type="EMBL" id="RDX39459.1"/>
    </source>
</evidence>
<reference evidence="1 2" key="1">
    <citation type="journal article" date="2018" name="Biotechnol. Biofuels">
        <title>Integrative visual omics of the white-rot fungus Polyporus brumalis exposes the biotechnological potential of its oxidative enzymes for delignifying raw plant biomass.</title>
        <authorList>
            <person name="Miyauchi S."/>
            <person name="Rancon A."/>
            <person name="Drula E."/>
            <person name="Hage H."/>
            <person name="Chaduli D."/>
            <person name="Favel A."/>
            <person name="Grisel S."/>
            <person name="Henrissat B."/>
            <person name="Herpoel-Gimbert I."/>
            <person name="Ruiz-Duenas F.J."/>
            <person name="Chevret D."/>
            <person name="Hainaut M."/>
            <person name="Lin J."/>
            <person name="Wang M."/>
            <person name="Pangilinan J."/>
            <person name="Lipzen A."/>
            <person name="Lesage-Meessen L."/>
            <person name="Navarro D."/>
            <person name="Riley R."/>
            <person name="Grigoriev I.V."/>
            <person name="Zhou S."/>
            <person name="Raouche S."/>
            <person name="Rosso M.N."/>
        </authorList>
    </citation>
    <scope>NUCLEOTIDE SEQUENCE [LARGE SCALE GENOMIC DNA]</scope>
    <source>
        <strain evidence="1 2">BRFM 1820</strain>
    </source>
</reference>
<dbReference type="AlphaFoldDB" id="A0A371CGP5"/>
<proteinExistence type="predicted"/>
<dbReference type="PROSITE" id="PS50231">
    <property type="entry name" value="RICIN_B_LECTIN"/>
    <property type="match status" value="1"/>
</dbReference>
<dbReference type="SUPFAM" id="SSF50370">
    <property type="entry name" value="Ricin B-like lectins"/>
    <property type="match status" value="1"/>
</dbReference>
<keyword evidence="2" id="KW-1185">Reference proteome</keyword>
<organism evidence="1 2">
    <name type="scientific">Lentinus brumalis</name>
    <dbReference type="NCBI Taxonomy" id="2498619"/>
    <lineage>
        <taxon>Eukaryota</taxon>
        <taxon>Fungi</taxon>
        <taxon>Dikarya</taxon>
        <taxon>Basidiomycota</taxon>
        <taxon>Agaricomycotina</taxon>
        <taxon>Agaricomycetes</taxon>
        <taxon>Polyporales</taxon>
        <taxon>Polyporaceae</taxon>
        <taxon>Lentinus</taxon>
    </lineage>
</organism>
<dbReference type="Proteomes" id="UP000256964">
    <property type="component" value="Unassembled WGS sequence"/>
</dbReference>
<sequence>LTLTLTRNQTSSGKCLSVDPLSGDFRENLTPVTLADCDGSANQQWDVITAGKHQDTPGQANIVSTLTNACLNFDPRRAAGNQVLLFSCGGRADGGGAVTNSQQFAFSGGQAAQPLVPLNGAGKVCLTSSGAALDQKNCDSANPSADELFTFGGNGTPAPGANNANLGKTVTATPTSTKAAAATTTSAANNAAAATVTVTVTANGASCTA</sequence>
<dbReference type="CDD" id="cd00161">
    <property type="entry name" value="beta-trefoil_Ricin-like"/>
    <property type="match status" value="1"/>
</dbReference>
<accession>A0A371CGP5</accession>
<dbReference type="InterPro" id="IPR035992">
    <property type="entry name" value="Ricin_B-like_lectins"/>
</dbReference>